<sequence>MFQQFADERSAMASTSEVRVHRKAIDVAHIVVERPADHADEAIALPRTKPLQSVLSDLPRILVERRDVVEAYEIRLDSICRTLDVDDRLGDTLSAEVDRADHADSIASRSGDRCRSADRRG</sequence>
<gene>
    <name evidence="2" type="ORF">UFOPK1493_04070</name>
</gene>
<organism evidence="2">
    <name type="scientific">freshwater metagenome</name>
    <dbReference type="NCBI Taxonomy" id="449393"/>
    <lineage>
        <taxon>unclassified sequences</taxon>
        <taxon>metagenomes</taxon>
        <taxon>ecological metagenomes</taxon>
    </lineage>
</organism>
<dbReference type="AlphaFoldDB" id="A0A6J6GB66"/>
<name>A0A6J6GB66_9ZZZZ</name>
<evidence type="ECO:0000313" key="2">
    <source>
        <dbReference type="EMBL" id="CAB4597049.1"/>
    </source>
</evidence>
<dbReference type="EMBL" id="CAEZSR010000280">
    <property type="protein sequence ID" value="CAB4597049.1"/>
    <property type="molecule type" value="Genomic_DNA"/>
</dbReference>
<reference evidence="2" key="1">
    <citation type="submission" date="2020-05" db="EMBL/GenBank/DDBJ databases">
        <authorList>
            <person name="Chiriac C."/>
            <person name="Salcher M."/>
            <person name="Ghai R."/>
            <person name="Kavagutti S V."/>
        </authorList>
    </citation>
    <scope>NUCLEOTIDE SEQUENCE</scope>
</reference>
<evidence type="ECO:0000256" key="1">
    <source>
        <dbReference type="SAM" id="MobiDB-lite"/>
    </source>
</evidence>
<feature type="region of interest" description="Disordered" evidence="1">
    <location>
        <begin position="100"/>
        <end position="121"/>
    </location>
</feature>
<accession>A0A6J6GB66</accession>
<protein>
    <submittedName>
        <fullName evidence="2">Unannotated protein</fullName>
    </submittedName>
</protein>
<proteinExistence type="predicted"/>